<dbReference type="CDD" id="cd07812">
    <property type="entry name" value="SRPBCC"/>
    <property type="match status" value="1"/>
</dbReference>
<dbReference type="EMBL" id="JBHSQO010000044">
    <property type="protein sequence ID" value="MFC6093506.1"/>
    <property type="molecule type" value="Genomic_DNA"/>
</dbReference>
<dbReference type="RefSeq" id="WP_380640778.1">
    <property type="nucleotide sequence ID" value="NZ_JBHSQO010000044.1"/>
</dbReference>
<keyword evidence="2" id="KW-1185">Reference proteome</keyword>
<dbReference type="Proteomes" id="UP001596220">
    <property type="component" value="Unassembled WGS sequence"/>
</dbReference>
<name>A0ABW1PEQ6_9PSEU</name>
<comment type="caution">
    <text evidence="1">The sequence shown here is derived from an EMBL/GenBank/DDBJ whole genome shotgun (WGS) entry which is preliminary data.</text>
</comment>
<evidence type="ECO:0000313" key="2">
    <source>
        <dbReference type="Proteomes" id="UP001596220"/>
    </source>
</evidence>
<gene>
    <name evidence="1" type="ORF">ACFP3R_29905</name>
</gene>
<protein>
    <submittedName>
        <fullName evidence="1">SRPBCC family protein</fullName>
    </submittedName>
</protein>
<organism evidence="1 2">
    <name type="scientific">Saccharothrix lopnurensis</name>
    <dbReference type="NCBI Taxonomy" id="1670621"/>
    <lineage>
        <taxon>Bacteria</taxon>
        <taxon>Bacillati</taxon>
        <taxon>Actinomycetota</taxon>
        <taxon>Actinomycetes</taxon>
        <taxon>Pseudonocardiales</taxon>
        <taxon>Pseudonocardiaceae</taxon>
        <taxon>Saccharothrix</taxon>
    </lineage>
</organism>
<dbReference type="Pfam" id="PF10604">
    <property type="entry name" value="Polyketide_cyc2"/>
    <property type="match status" value="1"/>
</dbReference>
<evidence type="ECO:0000313" key="1">
    <source>
        <dbReference type="EMBL" id="MFC6093506.1"/>
    </source>
</evidence>
<sequence>MIEVRTTVPVPVDRVFAVLTDGWSYAGWVVGAAHIREVDPGWPAVGTRIHHSVGAWPIAVRDVTVVRAVEPLKLLDLEARLWPIGAARVRLELTEVPDGTEVVMSEEAIKGPTARLPESVQALFLVPRNRESLRRLADLAVRKENPKG</sequence>
<reference evidence="2" key="1">
    <citation type="journal article" date="2019" name="Int. J. Syst. Evol. Microbiol.">
        <title>The Global Catalogue of Microorganisms (GCM) 10K type strain sequencing project: providing services to taxonomists for standard genome sequencing and annotation.</title>
        <authorList>
            <consortium name="The Broad Institute Genomics Platform"/>
            <consortium name="The Broad Institute Genome Sequencing Center for Infectious Disease"/>
            <person name="Wu L."/>
            <person name="Ma J."/>
        </authorList>
    </citation>
    <scope>NUCLEOTIDE SEQUENCE [LARGE SCALE GENOMIC DNA]</scope>
    <source>
        <strain evidence="2">CGMCC 4.7246</strain>
    </source>
</reference>
<dbReference type="Gene3D" id="3.30.530.20">
    <property type="match status" value="1"/>
</dbReference>
<dbReference type="SUPFAM" id="SSF55961">
    <property type="entry name" value="Bet v1-like"/>
    <property type="match status" value="1"/>
</dbReference>
<proteinExistence type="predicted"/>
<dbReference type="InterPro" id="IPR019587">
    <property type="entry name" value="Polyketide_cyclase/dehydratase"/>
</dbReference>
<accession>A0ABW1PEQ6</accession>
<dbReference type="InterPro" id="IPR023393">
    <property type="entry name" value="START-like_dom_sf"/>
</dbReference>